<reference evidence="1 2" key="1">
    <citation type="submission" date="2019-09" db="EMBL/GenBank/DDBJ databases">
        <title>Genomes of family Cryomorphaceae.</title>
        <authorList>
            <person name="Bowman J.P."/>
        </authorList>
    </citation>
    <scope>NUCLEOTIDE SEQUENCE [LARGE SCALE GENOMIC DNA]</scope>
    <source>
        <strain evidence="1 2">LMG 25704</strain>
    </source>
</reference>
<dbReference type="AlphaFoldDB" id="A0A6N6RLI5"/>
<dbReference type="EMBL" id="WBVO01000001">
    <property type="protein sequence ID" value="KAB2814421.1"/>
    <property type="molecule type" value="Genomic_DNA"/>
</dbReference>
<dbReference type="RefSeq" id="WP_151666001.1">
    <property type="nucleotide sequence ID" value="NZ_WBVO01000001.1"/>
</dbReference>
<keyword evidence="2" id="KW-1185">Reference proteome</keyword>
<proteinExistence type="predicted"/>
<gene>
    <name evidence="1" type="ORF">F8C67_01420</name>
</gene>
<sequence>MGKILFGIDFGSKLAGTTVVSIFKQNKIYFMEVEEGVDADSFIMNAARHFKPDIVFIDAPLSLPGRYNSVPGCDDYMFRKADIEVKAMSPMFLGGLTARAIRLKDELEAEEIEVRETYPKILAHKYDLNNLGYKGKTHHINVCRSKLQEALNPRIFMDCQDIKTWHHLDSLLALMSAMNYDMGSSVTYGDENEGSIVV</sequence>
<evidence type="ECO:0000313" key="1">
    <source>
        <dbReference type="EMBL" id="KAB2814421.1"/>
    </source>
</evidence>
<evidence type="ECO:0000313" key="2">
    <source>
        <dbReference type="Proteomes" id="UP000468650"/>
    </source>
</evidence>
<protein>
    <submittedName>
        <fullName evidence="1">DUF429 domain-containing protein</fullName>
    </submittedName>
</protein>
<dbReference type="OrthoDB" id="1467158at2"/>
<dbReference type="Proteomes" id="UP000468650">
    <property type="component" value="Unassembled WGS sequence"/>
</dbReference>
<comment type="caution">
    <text evidence="1">The sequence shown here is derived from an EMBL/GenBank/DDBJ whole genome shotgun (WGS) entry which is preliminary data.</text>
</comment>
<accession>A0A6N6RLI5</accession>
<name>A0A6N6RLI5_9FLAO</name>
<organism evidence="1 2">
    <name type="scientific">Phaeocystidibacter luteus</name>
    <dbReference type="NCBI Taxonomy" id="911197"/>
    <lineage>
        <taxon>Bacteria</taxon>
        <taxon>Pseudomonadati</taxon>
        <taxon>Bacteroidota</taxon>
        <taxon>Flavobacteriia</taxon>
        <taxon>Flavobacteriales</taxon>
        <taxon>Phaeocystidibacteraceae</taxon>
        <taxon>Phaeocystidibacter</taxon>
    </lineage>
</organism>